<evidence type="ECO:0000259" key="5">
    <source>
        <dbReference type="PROSITE" id="PS50110"/>
    </source>
</evidence>
<dbReference type="InterPro" id="IPR011006">
    <property type="entry name" value="CheY-like_superfamily"/>
</dbReference>
<dbReference type="InterPro" id="IPR016032">
    <property type="entry name" value="Sig_transdc_resp-reg_C-effctor"/>
</dbReference>
<dbReference type="RefSeq" id="WP_379838821.1">
    <property type="nucleotide sequence ID" value="NZ_JBHRYQ010000001.1"/>
</dbReference>
<evidence type="ECO:0000313" key="6">
    <source>
        <dbReference type="EMBL" id="MFC3811965.1"/>
    </source>
</evidence>
<dbReference type="InterPro" id="IPR039420">
    <property type="entry name" value="WalR-like"/>
</dbReference>
<dbReference type="SUPFAM" id="SSF46894">
    <property type="entry name" value="C-terminal effector domain of the bipartite response regulators"/>
    <property type="match status" value="1"/>
</dbReference>
<sequence length="219" mass="24293">MKKIKILLVDDHAIVRKGLISLLEDEENIEVVGDVSGGKEGLAFLETQEVDLVMLDLNMPEMSGMETAKHIKKKHSKTKILVFSMHSDADYILNSIENGVDGYLLKDSDREEILNAIDIVYHGEKYFPPAVSAILVQALQTKTKKPSGGQTSQTSVLDMLSKKETQILKMIADGKSSQEIAEELDLSIRTVSNHRANMLKKTNLSNTAELVRITSREGL</sequence>
<feature type="domain" description="Response regulatory" evidence="5">
    <location>
        <begin position="5"/>
        <end position="121"/>
    </location>
</feature>
<dbReference type="InterPro" id="IPR058245">
    <property type="entry name" value="NreC/VraR/RcsB-like_REC"/>
</dbReference>
<dbReference type="Proteomes" id="UP001595616">
    <property type="component" value="Unassembled WGS sequence"/>
</dbReference>
<dbReference type="EMBL" id="JBHRYQ010000001">
    <property type="protein sequence ID" value="MFC3811965.1"/>
    <property type="molecule type" value="Genomic_DNA"/>
</dbReference>
<dbReference type="CDD" id="cd06170">
    <property type="entry name" value="LuxR_C_like"/>
    <property type="match status" value="1"/>
</dbReference>
<keyword evidence="2" id="KW-0238">DNA-binding</keyword>
<dbReference type="SMART" id="SM00421">
    <property type="entry name" value="HTH_LUXR"/>
    <property type="match status" value="1"/>
</dbReference>
<reference evidence="7" key="1">
    <citation type="journal article" date="2019" name="Int. J. Syst. Evol. Microbiol.">
        <title>The Global Catalogue of Microorganisms (GCM) 10K type strain sequencing project: providing services to taxonomists for standard genome sequencing and annotation.</title>
        <authorList>
            <consortium name="The Broad Institute Genomics Platform"/>
            <consortium name="The Broad Institute Genome Sequencing Center for Infectious Disease"/>
            <person name="Wu L."/>
            <person name="Ma J."/>
        </authorList>
    </citation>
    <scope>NUCLEOTIDE SEQUENCE [LARGE SCALE GENOMIC DNA]</scope>
    <source>
        <strain evidence="7">CECT 7956</strain>
    </source>
</reference>
<comment type="caution">
    <text evidence="6">The sequence shown here is derived from an EMBL/GenBank/DDBJ whole genome shotgun (WGS) entry which is preliminary data.</text>
</comment>
<dbReference type="InterPro" id="IPR001789">
    <property type="entry name" value="Sig_transdc_resp-reg_receiver"/>
</dbReference>
<dbReference type="PANTHER" id="PTHR43214">
    <property type="entry name" value="TWO-COMPONENT RESPONSE REGULATOR"/>
    <property type="match status" value="1"/>
</dbReference>
<feature type="domain" description="HTH luxR-type" evidence="4">
    <location>
        <begin position="153"/>
        <end position="218"/>
    </location>
</feature>
<evidence type="ECO:0000256" key="1">
    <source>
        <dbReference type="ARBA" id="ARBA00022553"/>
    </source>
</evidence>
<gene>
    <name evidence="6" type="ORF">ACFOOI_14980</name>
</gene>
<feature type="modified residue" description="4-aspartylphosphate" evidence="3">
    <location>
        <position position="56"/>
    </location>
</feature>
<dbReference type="PROSITE" id="PS00622">
    <property type="entry name" value="HTH_LUXR_1"/>
    <property type="match status" value="1"/>
</dbReference>
<accession>A0ABV7YY73</accession>
<dbReference type="PROSITE" id="PS50110">
    <property type="entry name" value="RESPONSE_REGULATORY"/>
    <property type="match status" value="1"/>
</dbReference>
<dbReference type="SMART" id="SM00448">
    <property type="entry name" value="REC"/>
    <property type="match status" value="1"/>
</dbReference>
<dbReference type="InterPro" id="IPR000792">
    <property type="entry name" value="Tscrpt_reg_LuxR_C"/>
</dbReference>
<dbReference type="SUPFAM" id="SSF52172">
    <property type="entry name" value="CheY-like"/>
    <property type="match status" value="1"/>
</dbReference>
<keyword evidence="7" id="KW-1185">Reference proteome</keyword>
<evidence type="ECO:0000259" key="4">
    <source>
        <dbReference type="PROSITE" id="PS50043"/>
    </source>
</evidence>
<keyword evidence="1 3" id="KW-0597">Phosphoprotein</keyword>
<evidence type="ECO:0000256" key="3">
    <source>
        <dbReference type="PROSITE-ProRule" id="PRU00169"/>
    </source>
</evidence>
<dbReference type="CDD" id="cd17535">
    <property type="entry name" value="REC_NarL-like"/>
    <property type="match status" value="1"/>
</dbReference>
<protein>
    <submittedName>
        <fullName evidence="6">Response regulator</fullName>
    </submittedName>
</protein>
<proteinExistence type="predicted"/>
<dbReference type="Pfam" id="PF00196">
    <property type="entry name" value="GerE"/>
    <property type="match status" value="1"/>
</dbReference>
<dbReference type="PANTHER" id="PTHR43214:SF43">
    <property type="entry name" value="TWO-COMPONENT RESPONSE REGULATOR"/>
    <property type="match status" value="1"/>
</dbReference>
<dbReference type="PRINTS" id="PR00038">
    <property type="entry name" value="HTHLUXR"/>
</dbReference>
<dbReference type="Pfam" id="PF00072">
    <property type="entry name" value="Response_reg"/>
    <property type="match status" value="1"/>
</dbReference>
<name>A0ABV7YY73_9BACT</name>
<evidence type="ECO:0000256" key="2">
    <source>
        <dbReference type="ARBA" id="ARBA00023125"/>
    </source>
</evidence>
<evidence type="ECO:0000313" key="7">
    <source>
        <dbReference type="Proteomes" id="UP001595616"/>
    </source>
</evidence>
<organism evidence="6 7">
    <name type="scientific">Lacihabitans lacunae</name>
    <dbReference type="NCBI Taxonomy" id="1028214"/>
    <lineage>
        <taxon>Bacteria</taxon>
        <taxon>Pseudomonadati</taxon>
        <taxon>Bacteroidota</taxon>
        <taxon>Cytophagia</taxon>
        <taxon>Cytophagales</taxon>
        <taxon>Leadbetterellaceae</taxon>
        <taxon>Lacihabitans</taxon>
    </lineage>
</organism>
<dbReference type="PROSITE" id="PS50043">
    <property type="entry name" value="HTH_LUXR_2"/>
    <property type="match status" value="1"/>
</dbReference>
<dbReference type="Gene3D" id="3.40.50.2300">
    <property type="match status" value="1"/>
</dbReference>